<protein>
    <recommendedName>
        <fullName evidence="2">Phosphoglycolate phosphatase</fullName>
    </recommendedName>
</protein>
<dbReference type="InterPro" id="IPR036412">
    <property type="entry name" value="HAD-like_sf"/>
</dbReference>
<reference evidence="1" key="1">
    <citation type="submission" date="2021-01" db="EMBL/GenBank/DDBJ databases">
        <authorList>
            <person name="Corre E."/>
            <person name="Pelletier E."/>
            <person name="Niang G."/>
            <person name="Scheremetjew M."/>
            <person name="Finn R."/>
            <person name="Kale V."/>
            <person name="Holt S."/>
            <person name="Cochrane G."/>
            <person name="Meng A."/>
            <person name="Brown T."/>
            <person name="Cohen L."/>
        </authorList>
    </citation>
    <scope>NUCLEOTIDE SEQUENCE</scope>
    <source>
        <strain evidence="1">CCMP1320</strain>
    </source>
</reference>
<sequence length="328" mass="34953">MMLKTYNMLVNLNRRATAPIASTPAHFHLRKPGLQIRRTAAMAPAAAGKTLVSFDVDGTLIRSRGVSANKLHKDAYAQAFKEIFNLDTHIDVIQHHGSTDPLIAIMVLEHHGISKEDALKKMPQLNECMIKYYLEYAKTRAGEGLEKLAGVEELLKALKAHPDAVSCLVTGNLEPIGWAKMEALGLLGLFSEPRFGGFGTDFCSGDTAETWKDRTELVRFAAHKGRVALKLDGENGAPLGDLASLAGSNEGLDKGWSSRVHVGDTPMDIKAALAAGAKALGVATGVFSKEQLEACAPGNPNLVVVESFENTAATLAAMGLSPSKVAAN</sequence>
<dbReference type="SFLD" id="SFLDS00003">
    <property type="entry name" value="Haloacid_Dehalogenase"/>
    <property type="match status" value="1"/>
</dbReference>
<gene>
    <name evidence="1" type="ORF">DTER00134_LOCUS2668</name>
</gene>
<name>A0A7S3VJB1_DUNTE</name>
<dbReference type="EMBL" id="HBIP01005371">
    <property type="protein sequence ID" value="CAE0487622.1"/>
    <property type="molecule type" value="Transcribed_RNA"/>
</dbReference>
<dbReference type="AlphaFoldDB" id="A0A7S3VJB1"/>
<accession>A0A7S3VJB1</accession>
<dbReference type="SFLD" id="SFLDG01129">
    <property type="entry name" value="C1.5:_HAD__Beta-PGM__Phosphata"/>
    <property type="match status" value="1"/>
</dbReference>
<dbReference type="SUPFAM" id="SSF56784">
    <property type="entry name" value="HAD-like"/>
    <property type="match status" value="1"/>
</dbReference>
<evidence type="ECO:0000313" key="1">
    <source>
        <dbReference type="EMBL" id="CAE0487622.1"/>
    </source>
</evidence>
<dbReference type="InterPro" id="IPR023214">
    <property type="entry name" value="HAD_sf"/>
</dbReference>
<dbReference type="InterPro" id="IPR023198">
    <property type="entry name" value="PGP-like_dom2"/>
</dbReference>
<evidence type="ECO:0008006" key="2">
    <source>
        <dbReference type="Google" id="ProtNLM"/>
    </source>
</evidence>
<proteinExistence type="predicted"/>
<organism evidence="1">
    <name type="scientific">Dunaliella tertiolecta</name>
    <name type="common">Green alga</name>
    <dbReference type="NCBI Taxonomy" id="3047"/>
    <lineage>
        <taxon>Eukaryota</taxon>
        <taxon>Viridiplantae</taxon>
        <taxon>Chlorophyta</taxon>
        <taxon>core chlorophytes</taxon>
        <taxon>Chlorophyceae</taxon>
        <taxon>CS clade</taxon>
        <taxon>Chlamydomonadales</taxon>
        <taxon>Dunaliellaceae</taxon>
        <taxon>Dunaliella</taxon>
    </lineage>
</organism>
<dbReference type="Pfam" id="PF13242">
    <property type="entry name" value="Hydrolase_like"/>
    <property type="match status" value="1"/>
</dbReference>
<dbReference type="Gene3D" id="1.10.150.240">
    <property type="entry name" value="Putative phosphatase, domain 2"/>
    <property type="match status" value="1"/>
</dbReference>
<dbReference type="PANTHER" id="PTHR43885:SF1">
    <property type="entry name" value="SUPERFAMILY HYDROLASE, PUTATIVE (AFU_ORTHOLOGUE AFUA_4G13290)-RELATED"/>
    <property type="match status" value="1"/>
</dbReference>
<dbReference type="Gene3D" id="3.40.50.1000">
    <property type="entry name" value="HAD superfamily/HAD-like"/>
    <property type="match status" value="1"/>
</dbReference>
<dbReference type="PANTHER" id="PTHR43885">
    <property type="entry name" value="HALOACID DEHALOGENASE-LIKE HYDROLASE"/>
    <property type="match status" value="1"/>
</dbReference>